<proteinExistence type="predicted"/>
<evidence type="ECO:0000313" key="1">
    <source>
        <dbReference type="EMBL" id="MCL1103950.1"/>
    </source>
</evidence>
<sequence>MSTIVATQTSCEVCGHTAWQHIDTLTSGIWDKQAKELKRQVLRFPIGQCQHCSHVQVTIPYTDAIFGALYFSNALEPDMWCDTPEGEKSPYEEMSAFFASYIKMGAHIVDFGAGGGATLKHIDSQFKEFSIKLSSVDFHDHIQSNTVEHITANLNQLDTILPHFAKYPINIAISTHVLEHIVEPVRYLTQMSECLVEDGIIFIEVPDCSPDAFTDNLGVTNIVHCQHIHYYTKDSLKLIAEKAGLKIINQQQLTTGDIPRLLLLLKKVTTVQISHHSVIKHSAKLAVEQRFSQYNGYLGALFNRIQQKLTQQEKVGLWGIGGDFYLLIQSYPSILTAIENQKIMLYDYELAGHTFAGQEILSSTGLELVVNIVYIVPIYAPTRERMTKLSQNWHPQIIDPYLDFE</sequence>
<dbReference type="Gene3D" id="3.40.50.150">
    <property type="entry name" value="Vaccinia Virus protein VP39"/>
    <property type="match status" value="1"/>
</dbReference>
<dbReference type="InterPro" id="IPR029063">
    <property type="entry name" value="SAM-dependent_MTases_sf"/>
</dbReference>
<dbReference type="SUPFAM" id="SSF53335">
    <property type="entry name" value="S-adenosyl-L-methionine-dependent methyltransferases"/>
    <property type="match status" value="1"/>
</dbReference>
<dbReference type="GO" id="GO:0032259">
    <property type="term" value="P:methylation"/>
    <property type="evidence" value="ECO:0007669"/>
    <property type="project" value="UniProtKB-KW"/>
</dbReference>
<dbReference type="Proteomes" id="UP001139408">
    <property type="component" value="Unassembled WGS sequence"/>
</dbReference>
<organism evidence="1 2">
    <name type="scientific">Shewanella algicola</name>
    <dbReference type="NCBI Taxonomy" id="640633"/>
    <lineage>
        <taxon>Bacteria</taxon>
        <taxon>Pseudomonadati</taxon>
        <taxon>Pseudomonadota</taxon>
        <taxon>Gammaproteobacteria</taxon>
        <taxon>Alteromonadales</taxon>
        <taxon>Shewanellaceae</taxon>
        <taxon>Shewanella</taxon>
    </lineage>
</organism>
<keyword evidence="2" id="KW-1185">Reference proteome</keyword>
<keyword evidence="1" id="KW-0489">Methyltransferase</keyword>
<dbReference type="GO" id="GO:0008168">
    <property type="term" value="F:methyltransferase activity"/>
    <property type="evidence" value="ECO:0007669"/>
    <property type="project" value="UniProtKB-KW"/>
</dbReference>
<reference evidence="1" key="1">
    <citation type="submission" date="2022-01" db="EMBL/GenBank/DDBJ databases">
        <title>Whole genome-based taxonomy of the Shewanellaceae.</title>
        <authorList>
            <person name="Martin-Rodriguez A.J."/>
        </authorList>
    </citation>
    <scope>NUCLEOTIDE SEQUENCE</scope>
    <source>
        <strain evidence="1">DSM 23803</strain>
    </source>
</reference>
<dbReference type="Pfam" id="PF13489">
    <property type="entry name" value="Methyltransf_23"/>
    <property type="match status" value="1"/>
</dbReference>
<protein>
    <submittedName>
        <fullName evidence="1">Class I SAM-dependent methyltransferase</fullName>
    </submittedName>
</protein>
<name>A0A9X1Z2S8_9GAMM</name>
<dbReference type="AlphaFoldDB" id="A0A9X1Z2S8"/>
<dbReference type="RefSeq" id="WP_188923643.1">
    <property type="nucleotide sequence ID" value="NZ_BMQI01000002.1"/>
</dbReference>
<gene>
    <name evidence="1" type="ORF">L2749_01550</name>
</gene>
<dbReference type="EMBL" id="JAKILJ010000002">
    <property type="protein sequence ID" value="MCL1103950.1"/>
    <property type="molecule type" value="Genomic_DNA"/>
</dbReference>
<accession>A0A9X1Z2S8</accession>
<comment type="caution">
    <text evidence="1">The sequence shown here is derived from an EMBL/GenBank/DDBJ whole genome shotgun (WGS) entry which is preliminary data.</text>
</comment>
<evidence type="ECO:0000313" key="2">
    <source>
        <dbReference type="Proteomes" id="UP001139408"/>
    </source>
</evidence>
<keyword evidence="1" id="KW-0808">Transferase</keyword>